<reference evidence="2 4" key="1">
    <citation type="journal article" date="2008" name="Science">
        <title>The Physcomitrella genome reveals evolutionary insights into the conquest of land by plants.</title>
        <authorList>
            <person name="Rensing S."/>
            <person name="Lang D."/>
            <person name="Zimmer A."/>
            <person name="Terry A."/>
            <person name="Salamov A."/>
            <person name="Shapiro H."/>
            <person name="Nishiyama T."/>
            <person name="Perroud P.-F."/>
            <person name="Lindquist E."/>
            <person name="Kamisugi Y."/>
            <person name="Tanahashi T."/>
            <person name="Sakakibara K."/>
            <person name="Fujita T."/>
            <person name="Oishi K."/>
            <person name="Shin-I T."/>
            <person name="Kuroki Y."/>
            <person name="Toyoda A."/>
            <person name="Suzuki Y."/>
            <person name="Hashimoto A."/>
            <person name="Yamaguchi K."/>
            <person name="Sugano A."/>
            <person name="Kohara Y."/>
            <person name="Fujiyama A."/>
            <person name="Anterola A."/>
            <person name="Aoki S."/>
            <person name="Ashton N."/>
            <person name="Barbazuk W.B."/>
            <person name="Barker E."/>
            <person name="Bennetzen J."/>
            <person name="Bezanilla M."/>
            <person name="Blankenship R."/>
            <person name="Cho S.H."/>
            <person name="Dutcher S."/>
            <person name="Estelle M."/>
            <person name="Fawcett J.A."/>
            <person name="Gundlach H."/>
            <person name="Hanada K."/>
            <person name="Heyl A."/>
            <person name="Hicks K.A."/>
            <person name="Hugh J."/>
            <person name="Lohr M."/>
            <person name="Mayer K."/>
            <person name="Melkozernov A."/>
            <person name="Murata T."/>
            <person name="Nelson D."/>
            <person name="Pils B."/>
            <person name="Prigge M."/>
            <person name="Reiss B."/>
            <person name="Renner T."/>
            <person name="Rombauts S."/>
            <person name="Rushton P."/>
            <person name="Sanderfoot A."/>
            <person name="Schween G."/>
            <person name="Shiu S.-H."/>
            <person name="Stueber K."/>
            <person name="Theodoulou F.L."/>
            <person name="Tu H."/>
            <person name="Van de Peer Y."/>
            <person name="Verrier P.J."/>
            <person name="Waters E."/>
            <person name="Wood A."/>
            <person name="Yang L."/>
            <person name="Cove D."/>
            <person name="Cuming A."/>
            <person name="Hasebe M."/>
            <person name="Lucas S."/>
            <person name="Mishler D.B."/>
            <person name="Reski R."/>
            <person name="Grigoriev I."/>
            <person name="Quatrano R.S."/>
            <person name="Boore J.L."/>
        </authorList>
    </citation>
    <scope>NUCLEOTIDE SEQUENCE [LARGE SCALE GENOMIC DNA]</scope>
    <source>
        <strain evidence="3 4">cv. Gransden 2004</strain>
    </source>
</reference>
<dbReference type="InParanoid" id="A0A2K1IDH5"/>
<sequence>MCSFALWFWMLIMNKLRSRKRGWQQILRGAGQRAIQSANLEALSPLCRS</sequence>
<dbReference type="EnsemblPlants" id="Pp3c25_2200V3.1">
    <property type="protein sequence ID" value="PAC:32980299.CDS.1"/>
    <property type="gene ID" value="Pp3c25_2200"/>
</dbReference>
<evidence type="ECO:0000313" key="3">
    <source>
        <dbReference type="EnsemblPlants" id="PAC:32980299.CDS.1"/>
    </source>
</evidence>
<dbReference type="EMBL" id="ABEU02000025">
    <property type="protein sequence ID" value="PNR27328.1"/>
    <property type="molecule type" value="Genomic_DNA"/>
</dbReference>
<dbReference type="Gramene" id="Pp3c25_2200V3.1">
    <property type="protein sequence ID" value="PAC:32980299.CDS.1"/>
    <property type="gene ID" value="Pp3c25_2200"/>
</dbReference>
<dbReference type="Gramene" id="Pp3c25_2200V3.2">
    <property type="protein sequence ID" value="PAC:32980300.CDS.1"/>
    <property type="gene ID" value="Pp3c25_2200"/>
</dbReference>
<proteinExistence type="predicted"/>
<dbReference type="AlphaFoldDB" id="A0A2K1IDH5"/>
<evidence type="ECO:0000313" key="4">
    <source>
        <dbReference type="Proteomes" id="UP000006727"/>
    </source>
</evidence>
<keyword evidence="1" id="KW-0732">Signal</keyword>
<dbReference type="EnsemblPlants" id="Pp3c25_2200V3.2">
    <property type="protein sequence ID" value="PAC:32980300.CDS.1"/>
    <property type="gene ID" value="Pp3c25_2200"/>
</dbReference>
<protein>
    <submittedName>
        <fullName evidence="2 3">Uncharacterized protein</fullName>
    </submittedName>
</protein>
<organism evidence="2">
    <name type="scientific">Physcomitrium patens</name>
    <name type="common">Spreading-leaved earth moss</name>
    <name type="synonym">Physcomitrella patens</name>
    <dbReference type="NCBI Taxonomy" id="3218"/>
    <lineage>
        <taxon>Eukaryota</taxon>
        <taxon>Viridiplantae</taxon>
        <taxon>Streptophyta</taxon>
        <taxon>Embryophyta</taxon>
        <taxon>Bryophyta</taxon>
        <taxon>Bryophytina</taxon>
        <taxon>Bryopsida</taxon>
        <taxon>Funariidae</taxon>
        <taxon>Funariales</taxon>
        <taxon>Funariaceae</taxon>
        <taxon>Physcomitrium</taxon>
    </lineage>
</organism>
<dbReference type="Proteomes" id="UP000006727">
    <property type="component" value="Chromosome 25"/>
</dbReference>
<feature type="signal peptide" evidence="1">
    <location>
        <begin position="1"/>
        <end position="18"/>
    </location>
</feature>
<evidence type="ECO:0000256" key="1">
    <source>
        <dbReference type="SAM" id="SignalP"/>
    </source>
</evidence>
<reference evidence="2 4" key="2">
    <citation type="journal article" date="2018" name="Plant J.">
        <title>The Physcomitrella patens chromosome-scale assembly reveals moss genome structure and evolution.</title>
        <authorList>
            <person name="Lang D."/>
            <person name="Ullrich K.K."/>
            <person name="Murat F."/>
            <person name="Fuchs J."/>
            <person name="Jenkins J."/>
            <person name="Haas F.B."/>
            <person name="Piednoel M."/>
            <person name="Gundlach H."/>
            <person name="Van Bel M."/>
            <person name="Meyberg R."/>
            <person name="Vives C."/>
            <person name="Morata J."/>
            <person name="Symeonidi A."/>
            <person name="Hiss M."/>
            <person name="Muchero W."/>
            <person name="Kamisugi Y."/>
            <person name="Saleh O."/>
            <person name="Blanc G."/>
            <person name="Decker E.L."/>
            <person name="van Gessel N."/>
            <person name="Grimwood J."/>
            <person name="Hayes R.D."/>
            <person name="Graham S.W."/>
            <person name="Gunter L.E."/>
            <person name="McDaniel S.F."/>
            <person name="Hoernstein S.N.W."/>
            <person name="Larsson A."/>
            <person name="Li F.W."/>
            <person name="Perroud P.F."/>
            <person name="Phillips J."/>
            <person name="Ranjan P."/>
            <person name="Rokshar D.S."/>
            <person name="Rothfels C.J."/>
            <person name="Schneider L."/>
            <person name="Shu S."/>
            <person name="Stevenson D.W."/>
            <person name="Thummler F."/>
            <person name="Tillich M."/>
            <person name="Villarreal Aguilar J.C."/>
            <person name="Widiez T."/>
            <person name="Wong G.K."/>
            <person name="Wymore A."/>
            <person name="Zhang Y."/>
            <person name="Zimmer A.D."/>
            <person name="Quatrano R.S."/>
            <person name="Mayer K.F.X."/>
            <person name="Goodstein D."/>
            <person name="Casacuberta J.M."/>
            <person name="Vandepoele K."/>
            <person name="Reski R."/>
            <person name="Cuming A.C."/>
            <person name="Tuskan G.A."/>
            <person name="Maumus F."/>
            <person name="Salse J."/>
            <person name="Schmutz J."/>
            <person name="Rensing S.A."/>
        </authorList>
    </citation>
    <scope>NUCLEOTIDE SEQUENCE [LARGE SCALE GENOMIC DNA]</scope>
    <source>
        <strain evidence="3 4">cv. Gransden 2004</strain>
    </source>
</reference>
<accession>A0A2K1IDH5</accession>
<keyword evidence="4" id="KW-1185">Reference proteome</keyword>
<reference evidence="3" key="3">
    <citation type="submission" date="2020-12" db="UniProtKB">
        <authorList>
            <consortium name="EnsemblPlants"/>
        </authorList>
    </citation>
    <scope>IDENTIFICATION</scope>
</reference>
<name>A0A2K1IDH5_PHYPA</name>
<dbReference type="PaxDb" id="3218-PP1S233_76V6.1"/>
<feature type="chain" id="PRO_5036042692" evidence="1">
    <location>
        <begin position="19"/>
        <end position="49"/>
    </location>
</feature>
<evidence type="ECO:0000313" key="2">
    <source>
        <dbReference type="EMBL" id="PNR27328.1"/>
    </source>
</evidence>
<gene>
    <name evidence="2" type="ORF">PHYPA_029480</name>
</gene>